<accession>A0AAP2G3C5</accession>
<evidence type="ECO:0000256" key="9">
    <source>
        <dbReference type="SAM" id="Phobius"/>
    </source>
</evidence>
<dbReference type="PRINTS" id="PR00368">
    <property type="entry name" value="FADPNR"/>
</dbReference>
<evidence type="ECO:0000256" key="8">
    <source>
        <dbReference type="ARBA" id="ARBA00047599"/>
    </source>
</evidence>
<sequence>MTFSSAYPLPNLPQSNHKRVVILGGGFAGLQLAKKLSGKPYQVVLLDKNNYHQFQPLFYQVATSALEPSAISFPLRKIFHHSKNVTFRMTEVESISPDEKRVFTKMGFVDFDYLVLAMGADTNYFGIENIKQKSTPMKSVSEALYIRNRIIANYEKAINTQDENEKRALMNIVIVGGGPTGVELAGAMAELRNRILPKDYPELDFHQMQVILAEAGESLLAGMTPQASAHALKYLKNLGVEVIFKAAVTDYDGLTVKVKNYPNFNSRTLVWAAGVKPNAVDGIHADQVAGNGRLLVNEFNQLAGADYIFALGDQCLMASEDYPRGHPQVAQVAIQQATNLAKNLVSLHKNQPLRPFKYKDLGSMATVGKKLAVVDLPFIRFQGFFAWVTWLFVHLMAILGVRNKLFILLNWAWNYFSFDVSLRLLIRPRMVKDHESKELVEDKD</sequence>
<dbReference type="Pfam" id="PF22366">
    <property type="entry name" value="NDH2_C"/>
    <property type="match status" value="1"/>
</dbReference>
<dbReference type="InterPro" id="IPR036188">
    <property type="entry name" value="FAD/NAD-bd_sf"/>
</dbReference>
<feature type="domain" description="FAD/NAD(P)-binding" evidence="10">
    <location>
        <begin position="19"/>
        <end position="337"/>
    </location>
</feature>
<dbReference type="PRINTS" id="PR00411">
    <property type="entry name" value="PNDRDTASEI"/>
</dbReference>
<evidence type="ECO:0000256" key="5">
    <source>
        <dbReference type="ARBA" id="ARBA00022946"/>
    </source>
</evidence>
<keyword evidence="6" id="KW-0560">Oxidoreductase</keyword>
<evidence type="ECO:0000259" key="11">
    <source>
        <dbReference type="Pfam" id="PF22366"/>
    </source>
</evidence>
<dbReference type="Proteomes" id="UP001319104">
    <property type="component" value="Unassembled WGS sequence"/>
</dbReference>
<keyword evidence="7" id="KW-0520">NAD</keyword>
<comment type="similarity">
    <text evidence="1">Belongs to the NADH dehydrogenase family.</text>
</comment>
<keyword evidence="9" id="KW-1133">Transmembrane helix</keyword>
<dbReference type="SUPFAM" id="SSF51905">
    <property type="entry name" value="FAD/NAD(P)-binding domain"/>
    <property type="match status" value="2"/>
</dbReference>
<feature type="transmembrane region" description="Helical" evidence="9">
    <location>
        <begin position="378"/>
        <end position="399"/>
    </location>
</feature>
<keyword evidence="9" id="KW-0812">Transmembrane</keyword>
<name>A0AAP2G3C5_9BACT</name>
<evidence type="ECO:0000256" key="3">
    <source>
        <dbReference type="ARBA" id="ARBA00022630"/>
    </source>
</evidence>
<gene>
    <name evidence="12" type="ORF">KI659_04840</name>
</gene>
<evidence type="ECO:0000256" key="6">
    <source>
        <dbReference type="ARBA" id="ARBA00023002"/>
    </source>
</evidence>
<protein>
    <recommendedName>
        <fullName evidence="2">NADH:ubiquinone reductase (non-electrogenic)</fullName>
        <ecNumber evidence="2">1.6.5.9</ecNumber>
    </recommendedName>
</protein>
<dbReference type="PANTHER" id="PTHR43706:SF47">
    <property type="entry name" value="EXTERNAL NADH-UBIQUINONE OXIDOREDUCTASE 1, MITOCHONDRIAL-RELATED"/>
    <property type="match status" value="1"/>
</dbReference>
<evidence type="ECO:0000256" key="1">
    <source>
        <dbReference type="ARBA" id="ARBA00005272"/>
    </source>
</evidence>
<keyword evidence="13" id="KW-1185">Reference proteome</keyword>
<organism evidence="12 13">
    <name type="scientific">Litoribacter ruber</name>
    <dbReference type="NCBI Taxonomy" id="702568"/>
    <lineage>
        <taxon>Bacteria</taxon>
        <taxon>Pseudomonadati</taxon>
        <taxon>Bacteroidota</taxon>
        <taxon>Cytophagia</taxon>
        <taxon>Cytophagales</taxon>
        <taxon>Cyclobacteriaceae</taxon>
        <taxon>Litoribacter</taxon>
    </lineage>
</organism>
<dbReference type="EC" id="1.6.5.9" evidence="2"/>
<dbReference type="PANTHER" id="PTHR43706">
    <property type="entry name" value="NADH DEHYDROGENASE"/>
    <property type="match status" value="1"/>
</dbReference>
<evidence type="ECO:0000256" key="2">
    <source>
        <dbReference type="ARBA" id="ARBA00012637"/>
    </source>
</evidence>
<evidence type="ECO:0000259" key="10">
    <source>
        <dbReference type="Pfam" id="PF07992"/>
    </source>
</evidence>
<comment type="caution">
    <text evidence="12">The sequence shown here is derived from an EMBL/GenBank/DDBJ whole genome shotgun (WGS) entry which is preliminary data.</text>
</comment>
<keyword evidence="3" id="KW-0285">Flavoprotein</keyword>
<dbReference type="AlphaFoldDB" id="A0AAP2G3C5"/>
<evidence type="ECO:0000313" key="12">
    <source>
        <dbReference type="EMBL" id="MBS9523340.1"/>
    </source>
</evidence>
<dbReference type="EMBL" id="JAHCMY010000002">
    <property type="protein sequence ID" value="MBS9523340.1"/>
    <property type="molecule type" value="Genomic_DNA"/>
</dbReference>
<dbReference type="InterPro" id="IPR045024">
    <property type="entry name" value="NDH-2"/>
</dbReference>
<dbReference type="Pfam" id="PF07992">
    <property type="entry name" value="Pyr_redox_2"/>
    <property type="match status" value="1"/>
</dbReference>
<feature type="domain" description="External alternative NADH-ubiquinone oxidoreductase-like C-terminal" evidence="11">
    <location>
        <begin position="361"/>
        <end position="415"/>
    </location>
</feature>
<keyword evidence="5" id="KW-0809">Transit peptide</keyword>
<dbReference type="GO" id="GO:0050136">
    <property type="term" value="F:NADH dehydrogenase (quinone) (non-electrogenic) activity"/>
    <property type="evidence" value="ECO:0007669"/>
    <property type="project" value="UniProtKB-EC"/>
</dbReference>
<reference evidence="12 13" key="1">
    <citation type="submission" date="2021-05" db="EMBL/GenBank/DDBJ databases">
        <authorList>
            <person name="Zhang Z.D."/>
            <person name="Osman G."/>
        </authorList>
    </citation>
    <scope>NUCLEOTIDE SEQUENCE [LARGE SCALE GENOMIC DNA]</scope>
    <source>
        <strain evidence="12 13">KCTC 32217</strain>
    </source>
</reference>
<dbReference type="InterPro" id="IPR054585">
    <property type="entry name" value="NDH2-like_C"/>
</dbReference>
<evidence type="ECO:0000313" key="13">
    <source>
        <dbReference type="Proteomes" id="UP001319104"/>
    </source>
</evidence>
<dbReference type="InterPro" id="IPR023753">
    <property type="entry name" value="FAD/NAD-binding_dom"/>
</dbReference>
<evidence type="ECO:0000256" key="4">
    <source>
        <dbReference type="ARBA" id="ARBA00022827"/>
    </source>
</evidence>
<dbReference type="Gene3D" id="3.50.50.100">
    <property type="match status" value="1"/>
</dbReference>
<evidence type="ECO:0000256" key="7">
    <source>
        <dbReference type="ARBA" id="ARBA00023027"/>
    </source>
</evidence>
<comment type="catalytic activity">
    <reaction evidence="8">
        <text>a quinone + NADH + H(+) = a quinol + NAD(+)</text>
        <dbReference type="Rhea" id="RHEA:46160"/>
        <dbReference type="ChEBI" id="CHEBI:15378"/>
        <dbReference type="ChEBI" id="CHEBI:24646"/>
        <dbReference type="ChEBI" id="CHEBI:57540"/>
        <dbReference type="ChEBI" id="CHEBI:57945"/>
        <dbReference type="ChEBI" id="CHEBI:132124"/>
        <dbReference type="EC" id="1.6.5.9"/>
    </reaction>
</comment>
<dbReference type="RefSeq" id="WP_213944237.1">
    <property type="nucleotide sequence ID" value="NZ_JAHBGI010000011.1"/>
</dbReference>
<keyword evidence="4" id="KW-0274">FAD</keyword>
<keyword evidence="9" id="KW-0472">Membrane</keyword>
<proteinExistence type="inferred from homology"/>